<dbReference type="KEGG" id="gak:X907_1125"/>
<proteinExistence type="predicted"/>
<dbReference type="EMBL" id="CP018911">
    <property type="protein sequence ID" value="AZU03663.1"/>
    <property type="molecule type" value="Genomic_DNA"/>
</dbReference>
<dbReference type="AlphaFoldDB" id="A0A3T0E8E4"/>
<sequence>MYKIRTGHLIAALLIAPAATGLIGGMLVWLAITLPLLPEQGLDETMLVLMIGAVPAVMVGVAAAYLLAGIPMLAVWAIAHFLKWRSPAQMGLTFGVGGTCFSFLFFIVGRLVGGEGMDLDAIVLLATLPCGFVAGYIGGWIIASLGYDKVTAGETVRGANA</sequence>
<evidence type="ECO:0000313" key="1">
    <source>
        <dbReference type="EMBL" id="AZU03663.1"/>
    </source>
</evidence>
<dbReference type="OrthoDB" id="783189at2"/>
<reference evidence="1 2" key="1">
    <citation type="submission" date="2016-12" db="EMBL/GenBank/DDBJ databases">
        <title>The genome of dimorphic prosthecate Glycocaulis alkaliphilus 6b-8t, isolated from crude oil dictates its adaptability in petroleum environments.</title>
        <authorList>
            <person name="Wu X.-L."/>
            <person name="Geng S."/>
        </authorList>
    </citation>
    <scope>NUCLEOTIDE SEQUENCE [LARGE SCALE GENOMIC DNA]</scope>
    <source>
        <strain evidence="1 2">6B-8</strain>
    </source>
</reference>
<protein>
    <submittedName>
        <fullName evidence="1">Uncharacterized protein</fullName>
    </submittedName>
</protein>
<name>A0A3T0E8E4_9PROT</name>
<keyword evidence="2" id="KW-1185">Reference proteome</keyword>
<dbReference type="Proteomes" id="UP000286954">
    <property type="component" value="Chromosome"/>
</dbReference>
<gene>
    <name evidence="1" type="ORF">X907_1125</name>
</gene>
<organism evidence="1 2">
    <name type="scientific">Glycocaulis alkaliphilus</name>
    <dbReference type="NCBI Taxonomy" id="1434191"/>
    <lineage>
        <taxon>Bacteria</taxon>
        <taxon>Pseudomonadati</taxon>
        <taxon>Pseudomonadota</taxon>
        <taxon>Alphaproteobacteria</taxon>
        <taxon>Maricaulales</taxon>
        <taxon>Maricaulaceae</taxon>
        <taxon>Glycocaulis</taxon>
    </lineage>
</organism>
<accession>A0A3T0E8E4</accession>
<dbReference type="RefSeq" id="WP_127566044.1">
    <property type="nucleotide sequence ID" value="NZ_BMFB01000005.1"/>
</dbReference>
<evidence type="ECO:0000313" key="2">
    <source>
        <dbReference type="Proteomes" id="UP000286954"/>
    </source>
</evidence>